<accession>A0ABP9PRA0</accession>
<protein>
    <submittedName>
        <fullName evidence="2">Uncharacterized protein</fullName>
    </submittedName>
</protein>
<reference evidence="3" key="1">
    <citation type="journal article" date="2019" name="Int. J. Syst. Evol. Microbiol.">
        <title>The Global Catalogue of Microorganisms (GCM) 10K type strain sequencing project: providing services to taxonomists for standard genome sequencing and annotation.</title>
        <authorList>
            <consortium name="The Broad Institute Genomics Platform"/>
            <consortium name="The Broad Institute Genome Sequencing Center for Infectious Disease"/>
            <person name="Wu L."/>
            <person name="Ma J."/>
        </authorList>
    </citation>
    <scope>NUCLEOTIDE SEQUENCE [LARGE SCALE GENOMIC DNA]</scope>
    <source>
        <strain evidence="3">JCM 18053</strain>
    </source>
</reference>
<keyword evidence="3" id="KW-1185">Reference proteome</keyword>
<gene>
    <name evidence="2" type="ORF">GCM10023213_48510</name>
</gene>
<keyword evidence="1" id="KW-0812">Transmembrane</keyword>
<name>A0ABP9PRA0_9BACT</name>
<evidence type="ECO:0000313" key="3">
    <source>
        <dbReference type="Proteomes" id="UP001499852"/>
    </source>
</evidence>
<sequence length="93" mass="10191">MKRVNFDLIRAEEELAGARQCITCLCGALLTASGTALLYKFDAMPAWGVAVAGALLLLFLLAGTLYAYLPTLREGACHRRRRHHASSRCLDPE</sequence>
<dbReference type="EMBL" id="BAABIA010000017">
    <property type="protein sequence ID" value="GAA5150049.1"/>
    <property type="molecule type" value="Genomic_DNA"/>
</dbReference>
<evidence type="ECO:0000256" key="1">
    <source>
        <dbReference type="SAM" id="Phobius"/>
    </source>
</evidence>
<feature type="transmembrane region" description="Helical" evidence="1">
    <location>
        <begin position="47"/>
        <end position="69"/>
    </location>
</feature>
<evidence type="ECO:0000313" key="2">
    <source>
        <dbReference type="EMBL" id="GAA5150049.1"/>
    </source>
</evidence>
<dbReference type="Proteomes" id="UP001499852">
    <property type="component" value="Unassembled WGS sequence"/>
</dbReference>
<feature type="transmembrane region" description="Helical" evidence="1">
    <location>
        <begin position="21"/>
        <end position="41"/>
    </location>
</feature>
<dbReference type="RefSeq" id="WP_345739014.1">
    <property type="nucleotide sequence ID" value="NZ_BAABIA010000017.1"/>
</dbReference>
<organism evidence="2 3">
    <name type="scientific">Prosthecobacter algae</name>
    <dbReference type="NCBI Taxonomy" id="1144682"/>
    <lineage>
        <taxon>Bacteria</taxon>
        <taxon>Pseudomonadati</taxon>
        <taxon>Verrucomicrobiota</taxon>
        <taxon>Verrucomicrobiia</taxon>
        <taxon>Verrucomicrobiales</taxon>
        <taxon>Verrucomicrobiaceae</taxon>
        <taxon>Prosthecobacter</taxon>
    </lineage>
</organism>
<keyword evidence="1" id="KW-1133">Transmembrane helix</keyword>
<proteinExistence type="predicted"/>
<keyword evidence="1" id="KW-0472">Membrane</keyword>
<comment type="caution">
    <text evidence="2">The sequence shown here is derived from an EMBL/GenBank/DDBJ whole genome shotgun (WGS) entry which is preliminary data.</text>
</comment>